<organism evidence="2 3">
    <name type="scientific">candidate division WWE3 bacterium RIFCSPHIGHO2_01_FULL_42_13</name>
    <dbReference type="NCBI Taxonomy" id="1802617"/>
    <lineage>
        <taxon>Bacteria</taxon>
        <taxon>Katanobacteria</taxon>
    </lineage>
</organism>
<keyword evidence="1" id="KW-0812">Transmembrane</keyword>
<accession>A0A1F4URV6</accession>
<evidence type="ECO:0000313" key="2">
    <source>
        <dbReference type="EMBL" id="OGC47646.1"/>
    </source>
</evidence>
<evidence type="ECO:0000313" key="3">
    <source>
        <dbReference type="Proteomes" id="UP000176608"/>
    </source>
</evidence>
<dbReference type="STRING" id="1802617.A2886_02585"/>
<proteinExistence type="predicted"/>
<dbReference type="AlphaFoldDB" id="A0A1F4URV6"/>
<comment type="caution">
    <text evidence="2">The sequence shown here is derived from an EMBL/GenBank/DDBJ whole genome shotgun (WGS) entry which is preliminary data.</text>
</comment>
<sequence>MAKNATRAQSKGSGCILGIVALIFMGAVVWGFLTTIPATVSQSGGIWFGALFLFLVVYGIVEYRRK</sequence>
<protein>
    <submittedName>
        <fullName evidence="2">Uncharacterized protein</fullName>
    </submittedName>
</protein>
<keyword evidence="1" id="KW-1133">Transmembrane helix</keyword>
<feature type="transmembrane region" description="Helical" evidence="1">
    <location>
        <begin position="45"/>
        <end position="61"/>
    </location>
</feature>
<dbReference type="EMBL" id="MEVA01000006">
    <property type="protein sequence ID" value="OGC47646.1"/>
    <property type="molecule type" value="Genomic_DNA"/>
</dbReference>
<keyword evidence="1" id="KW-0472">Membrane</keyword>
<dbReference type="Proteomes" id="UP000176608">
    <property type="component" value="Unassembled WGS sequence"/>
</dbReference>
<gene>
    <name evidence="2" type="ORF">A2886_02585</name>
</gene>
<feature type="transmembrane region" description="Helical" evidence="1">
    <location>
        <begin position="12"/>
        <end position="33"/>
    </location>
</feature>
<evidence type="ECO:0000256" key="1">
    <source>
        <dbReference type="SAM" id="Phobius"/>
    </source>
</evidence>
<name>A0A1F4URV6_UNCKA</name>
<reference evidence="2 3" key="1">
    <citation type="journal article" date="2016" name="Nat. Commun.">
        <title>Thousands of microbial genomes shed light on interconnected biogeochemical processes in an aquifer system.</title>
        <authorList>
            <person name="Anantharaman K."/>
            <person name="Brown C.T."/>
            <person name="Hug L.A."/>
            <person name="Sharon I."/>
            <person name="Castelle C.J."/>
            <person name="Probst A.J."/>
            <person name="Thomas B.C."/>
            <person name="Singh A."/>
            <person name="Wilkins M.J."/>
            <person name="Karaoz U."/>
            <person name="Brodie E.L."/>
            <person name="Williams K.H."/>
            <person name="Hubbard S.S."/>
            <person name="Banfield J.F."/>
        </authorList>
    </citation>
    <scope>NUCLEOTIDE SEQUENCE [LARGE SCALE GENOMIC DNA]</scope>
</reference>